<reference evidence="1 2" key="1">
    <citation type="journal article" date="2023" name="J. Hered.">
        <title>Chromosome-level genome of the wood stork (Mycteria americana) provides insight into avian chromosome evolution.</title>
        <authorList>
            <person name="Flamio R. Jr."/>
            <person name="Ramstad K.M."/>
        </authorList>
    </citation>
    <scope>NUCLEOTIDE SEQUENCE [LARGE SCALE GENOMIC DNA]</scope>
    <source>
        <strain evidence="1">JAX WOST 10</strain>
    </source>
</reference>
<evidence type="ECO:0000313" key="2">
    <source>
        <dbReference type="Proteomes" id="UP001333110"/>
    </source>
</evidence>
<name>A0AAN7SHV9_MYCAM</name>
<keyword evidence="2" id="KW-1185">Reference proteome</keyword>
<sequence length="214" mass="23569">MSLSTTSTRLLNTSGDCDSTTSLGSLFQCLITLSVKKFFLISSLNLPEETDPHLTITSFQVVVESDKVSPQPPFLQTKQPQFPKPLLIKLVLHQLRCPSLDVNLHVFHVVRGPKLNTGDDHFPSPAGPTVSDISQDAIGLFGHLGTLSAHIQAAVNHHPQVLFRQKKIRSDNIDQLKNDPEQVLTNLIYLGTTKAVGYLPQPWDRLSLSLHPGV</sequence>
<comment type="caution">
    <text evidence="1">The sequence shown here is derived from an EMBL/GenBank/DDBJ whole genome shotgun (WGS) entry which is preliminary data.</text>
</comment>
<organism evidence="1 2">
    <name type="scientific">Mycteria americana</name>
    <name type="common">Wood stork</name>
    <dbReference type="NCBI Taxonomy" id="33587"/>
    <lineage>
        <taxon>Eukaryota</taxon>
        <taxon>Metazoa</taxon>
        <taxon>Chordata</taxon>
        <taxon>Craniata</taxon>
        <taxon>Vertebrata</taxon>
        <taxon>Euteleostomi</taxon>
        <taxon>Archelosauria</taxon>
        <taxon>Archosauria</taxon>
        <taxon>Dinosauria</taxon>
        <taxon>Saurischia</taxon>
        <taxon>Theropoda</taxon>
        <taxon>Coelurosauria</taxon>
        <taxon>Aves</taxon>
        <taxon>Neognathae</taxon>
        <taxon>Neoaves</taxon>
        <taxon>Aequornithes</taxon>
        <taxon>Ciconiiformes</taxon>
        <taxon>Ciconiidae</taxon>
        <taxon>Mycteria</taxon>
    </lineage>
</organism>
<gene>
    <name evidence="1" type="ORF">QYF61_011500</name>
</gene>
<dbReference type="EMBL" id="JAUNZN010000001">
    <property type="protein sequence ID" value="KAK4830521.1"/>
    <property type="molecule type" value="Genomic_DNA"/>
</dbReference>
<dbReference type="Proteomes" id="UP001333110">
    <property type="component" value="Unassembled WGS sequence"/>
</dbReference>
<protein>
    <submittedName>
        <fullName evidence="1">Uncharacterized protein</fullName>
    </submittedName>
</protein>
<evidence type="ECO:0000313" key="1">
    <source>
        <dbReference type="EMBL" id="KAK4830521.1"/>
    </source>
</evidence>
<dbReference type="AlphaFoldDB" id="A0AAN7SHV9"/>
<accession>A0AAN7SHV9</accession>
<proteinExistence type="predicted"/>